<accession>A0A2P2MUZ3</accession>
<reference evidence="1" key="1">
    <citation type="submission" date="2018-02" db="EMBL/GenBank/DDBJ databases">
        <title>Rhizophora mucronata_Transcriptome.</title>
        <authorList>
            <person name="Meera S.P."/>
            <person name="Sreeshan A."/>
            <person name="Augustine A."/>
        </authorList>
    </citation>
    <scope>NUCLEOTIDE SEQUENCE</scope>
    <source>
        <tissue evidence="1">Leaf</tissue>
    </source>
</reference>
<protein>
    <submittedName>
        <fullName evidence="1">IAA-ALANINE RESISTANCE protein 1</fullName>
    </submittedName>
</protein>
<dbReference type="AlphaFoldDB" id="A0A2P2MUZ3"/>
<organism evidence="1">
    <name type="scientific">Rhizophora mucronata</name>
    <name type="common">Asiatic mangrove</name>
    <dbReference type="NCBI Taxonomy" id="61149"/>
    <lineage>
        <taxon>Eukaryota</taxon>
        <taxon>Viridiplantae</taxon>
        <taxon>Streptophyta</taxon>
        <taxon>Embryophyta</taxon>
        <taxon>Tracheophyta</taxon>
        <taxon>Spermatophyta</taxon>
        <taxon>Magnoliopsida</taxon>
        <taxon>eudicotyledons</taxon>
        <taxon>Gunneridae</taxon>
        <taxon>Pentapetalae</taxon>
        <taxon>rosids</taxon>
        <taxon>fabids</taxon>
        <taxon>Malpighiales</taxon>
        <taxon>Rhizophoraceae</taxon>
        <taxon>Rhizophora</taxon>
    </lineage>
</organism>
<sequence length="28" mass="3363">MPVIMMKFNHNLSRDLEERGQMKFPVTL</sequence>
<dbReference type="EMBL" id="GGEC01053547">
    <property type="protein sequence ID" value="MBX34031.1"/>
    <property type="molecule type" value="Transcribed_RNA"/>
</dbReference>
<proteinExistence type="predicted"/>
<name>A0A2P2MUZ3_RHIMU</name>
<evidence type="ECO:0000313" key="1">
    <source>
        <dbReference type="EMBL" id="MBX34031.1"/>
    </source>
</evidence>